<proteinExistence type="predicted"/>
<comment type="caution">
    <text evidence="1">The sequence shown here is derived from an EMBL/GenBank/DDBJ whole genome shotgun (WGS) entry which is preliminary data.</text>
</comment>
<sequence length="77" mass="9006">MRLNLFGTEDQRNIVTCQASEMFVAAGRRWGKNFGVRNRHIYKVLKTSGFQYLHAAPTYSQVQAEWEKMVGNRELNR</sequence>
<dbReference type="AlphaFoldDB" id="X0YIS6"/>
<accession>X0YIS6</accession>
<organism evidence="1">
    <name type="scientific">marine sediment metagenome</name>
    <dbReference type="NCBI Taxonomy" id="412755"/>
    <lineage>
        <taxon>unclassified sequences</taxon>
        <taxon>metagenomes</taxon>
        <taxon>ecological metagenomes</taxon>
    </lineage>
</organism>
<feature type="non-terminal residue" evidence="1">
    <location>
        <position position="77"/>
    </location>
</feature>
<evidence type="ECO:0000313" key="1">
    <source>
        <dbReference type="EMBL" id="GAG47047.1"/>
    </source>
</evidence>
<reference evidence="1" key="1">
    <citation type="journal article" date="2014" name="Front. Microbiol.">
        <title>High frequency of phylogenetically diverse reductive dehalogenase-homologous genes in deep subseafloor sedimentary metagenomes.</title>
        <authorList>
            <person name="Kawai M."/>
            <person name="Futagami T."/>
            <person name="Toyoda A."/>
            <person name="Takaki Y."/>
            <person name="Nishi S."/>
            <person name="Hori S."/>
            <person name="Arai W."/>
            <person name="Tsubouchi T."/>
            <person name="Morono Y."/>
            <person name="Uchiyama I."/>
            <person name="Ito T."/>
            <person name="Fujiyama A."/>
            <person name="Inagaki F."/>
            <person name="Takami H."/>
        </authorList>
    </citation>
    <scope>NUCLEOTIDE SEQUENCE</scope>
    <source>
        <strain evidence="1">Expedition CK06-06</strain>
    </source>
</reference>
<gene>
    <name evidence="1" type="ORF">S01H1_80350</name>
</gene>
<protein>
    <submittedName>
        <fullName evidence="1">Uncharacterized protein</fullName>
    </submittedName>
</protein>
<name>X0YIS6_9ZZZZ</name>
<dbReference type="EMBL" id="BARS01054252">
    <property type="protein sequence ID" value="GAG47047.1"/>
    <property type="molecule type" value="Genomic_DNA"/>
</dbReference>